<keyword evidence="7 8" id="KW-0472">Membrane</keyword>
<evidence type="ECO:0000256" key="4">
    <source>
        <dbReference type="ARBA" id="ARBA00022741"/>
    </source>
</evidence>
<feature type="domain" description="Pycsar effector protein" evidence="9">
    <location>
        <begin position="25"/>
        <end position="155"/>
    </location>
</feature>
<keyword evidence="11" id="KW-1185">Reference proteome</keyword>
<gene>
    <name evidence="10" type="ORF">OUQ99_29950</name>
</gene>
<comment type="subcellular location">
    <subcellularLocation>
        <location evidence="1">Cell membrane</location>
    </subcellularLocation>
</comment>
<keyword evidence="3 8" id="KW-0812">Transmembrane</keyword>
<feature type="transmembrane region" description="Helical" evidence="8">
    <location>
        <begin position="143"/>
        <end position="160"/>
    </location>
</feature>
<feature type="transmembrane region" description="Helical" evidence="8">
    <location>
        <begin position="68"/>
        <end position="89"/>
    </location>
</feature>
<keyword evidence="4" id="KW-0547">Nucleotide-binding</keyword>
<name>A0ABY6YM10_9ACTN</name>
<accession>A0ABY6YM10</accession>
<dbReference type="EMBL" id="CP113264">
    <property type="protein sequence ID" value="WAE73318.1"/>
    <property type="molecule type" value="Genomic_DNA"/>
</dbReference>
<evidence type="ECO:0000256" key="7">
    <source>
        <dbReference type="ARBA" id="ARBA00023136"/>
    </source>
</evidence>
<reference evidence="10 11" key="1">
    <citation type="journal article" date="2013" name="Int. J. Syst. Evol. Microbiol.">
        <title>Description of Streptomonospora sediminis sp. nov. and Streptomonospora nanhaiensis sp. nov., and reclassification of Nocardiopsis arabia Hozzein &amp; Goodfellow 2008 as Streptomonospora arabica comb. nov. and emended description of the genus Streptomonospora.</title>
        <authorList>
            <person name="Zhang D.F."/>
            <person name="Pan H.Q."/>
            <person name="He J."/>
            <person name="Zhang X.M."/>
            <person name="Zhang Y.G."/>
            <person name="Klenk H.P."/>
            <person name="Hu J.C."/>
            <person name="Li W.J."/>
        </authorList>
    </citation>
    <scope>NUCLEOTIDE SEQUENCE [LARGE SCALE GENOMIC DNA]</scope>
    <source>
        <strain evidence="10 11">12A09</strain>
    </source>
</reference>
<dbReference type="InterPro" id="IPR043760">
    <property type="entry name" value="PycTM_dom"/>
</dbReference>
<dbReference type="Proteomes" id="UP001156498">
    <property type="component" value="Chromosome"/>
</dbReference>
<keyword evidence="2" id="KW-1003">Cell membrane</keyword>
<evidence type="ECO:0000256" key="6">
    <source>
        <dbReference type="ARBA" id="ARBA00023118"/>
    </source>
</evidence>
<dbReference type="Pfam" id="PF18967">
    <property type="entry name" value="PycTM"/>
    <property type="match status" value="1"/>
</dbReference>
<evidence type="ECO:0000256" key="5">
    <source>
        <dbReference type="ARBA" id="ARBA00022989"/>
    </source>
</evidence>
<keyword evidence="6" id="KW-0051">Antiviral defense</keyword>
<evidence type="ECO:0000256" key="2">
    <source>
        <dbReference type="ARBA" id="ARBA00022475"/>
    </source>
</evidence>
<protein>
    <recommendedName>
        <fullName evidence="9">Pycsar effector protein domain-containing protein</fullName>
    </recommendedName>
</protein>
<evidence type="ECO:0000256" key="1">
    <source>
        <dbReference type="ARBA" id="ARBA00004236"/>
    </source>
</evidence>
<proteinExistence type="predicted"/>
<evidence type="ECO:0000256" key="8">
    <source>
        <dbReference type="SAM" id="Phobius"/>
    </source>
</evidence>
<evidence type="ECO:0000256" key="3">
    <source>
        <dbReference type="ARBA" id="ARBA00022692"/>
    </source>
</evidence>
<organism evidence="10 11">
    <name type="scientific">Streptomonospora nanhaiensis</name>
    <dbReference type="NCBI Taxonomy" id="1323731"/>
    <lineage>
        <taxon>Bacteria</taxon>
        <taxon>Bacillati</taxon>
        <taxon>Actinomycetota</taxon>
        <taxon>Actinomycetes</taxon>
        <taxon>Streptosporangiales</taxon>
        <taxon>Nocardiopsidaceae</taxon>
        <taxon>Streptomonospora</taxon>
    </lineage>
</organism>
<evidence type="ECO:0000313" key="11">
    <source>
        <dbReference type="Proteomes" id="UP001156498"/>
    </source>
</evidence>
<evidence type="ECO:0000259" key="9">
    <source>
        <dbReference type="Pfam" id="PF18967"/>
    </source>
</evidence>
<sequence length="165" mass="17824">MEVVSRTEEGMAMESRREDVIDSALAAVAFFQNNVSQADTKIGFLCAAQAGFAMALVNGEGVSEGHPITSALSLLACAFAFLASGYHLVLALRPRTLFRGGGRMVIGFPRPNSARPLTADEVWRMAEVFSTISRAKNQHIRRCIPWLAFMLVLVVANGLAGRLTP</sequence>
<keyword evidence="5 8" id="KW-1133">Transmembrane helix</keyword>
<dbReference type="RefSeq" id="WP_267947105.1">
    <property type="nucleotide sequence ID" value="NZ_CP113264.1"/>
</dbReference>
<evidence type="ECO:0000313" key="10">
    <source>
        <dbReference type="EMBL" id="WAE73318.1"/>
    </source>
</evidence>